<comment type="similarity">
    <text evidence="1">Belongs to the 'phage' integrase family.</text>
</comment>
<name>A0A1E4QYW3_9BACI</name>
<dbReference type="EMBL" id="MECQ01000006">
    <property type="protein sequence ID" value="ODV53401.1"/>
    <property type="molecule type" value="Genomic_DNA"/>
</dbReference>
<dbReference type="RefSeq" id="WP_069482539.1">
    <property type="nucleotide sequence ID" value="NZ_KV766182.1"/>
</dbReference>
<protein>
    <recommendedName>
        <fullName evidence="5">Tyr recombinase domain-containing protein</fullName>
    </recommendedName>
</protein>
<dbReference type="CDD" id="cd00397">
    <property type="entry name" value="DNA_BRE_C"/>
    <property type="match status" value="1"/>
</dbReference>
<dbReference type="InterPro" id="IPR011010">
    <property type="entry name" value="DNA_brk_join_enz"/>
</dbReference>
<organism evidence="6 7">
    <name type="scientific">Lysinibacillus fusiformis</name>
    <dbReference type="NCBI Taxonomy" id="28031"/>
    <lineage>
        <taxon>Bacteria</taxon>
        <taxon>Bacillati</taxon>
        <taxon>Bacillota</taxon>
        <taxon>Bacilli</taxon>
        <taxon>Bacillales</taxon>
        <taxon>Bacillaceae</taxon>
        <taxon>Lysinibacillus</taxon>
    </lineage>
</organism>
<dbReference type="InterPro" id="IPR050090">
    <property type="entry name" value="Tyrosine_recombinase_XerCD"/>
</dbReference>
<evidence type="ECO:0000256" key="4">
    <source>
        <dbReference type="ARBA" id="ARBA00023172"/>
    </source>
</evidence>
<dbReference type="PANTHER" id="PTHR30349:SF41">
    <property type="entry name" value="INTEGRASE_RECOMBINASE PROTEIN MJ0367-RELATED"/>
    <property type="match status" value="1"/>
</dbReference>
<dbReference type="InterPro" id="IPR013762">
    <property type="entry name" value="Integrase-like_cat_sf"/>
</dbReference>
<dbReference type="SUPFAM" id="SSF56349">
    <property type="entry name" value="DNA breaking-rejoining enzymes"/>
    <property type="match status" value="1"/>
</dbReference>
<keyword evidence="3" id="KW-0238">DNA-binding</keyword>
<keyword evidence="2" id="KW-0229">DNA integration</keyword>
<sequence length="327" mass="37613">MIGNRGWIKTEFELRNAAEKNDDLSNKGAYLNLMSQLNKVARHAKGISVHKSLPQYYTHMDLFCRFLADNFNLKTLANIQNKHLVEYVIERQSEGKSASTIKNDLAAIRYFHDQIPQTRYVLSSNQVLSETSMNFNLERRCFSGIDRRPTDLEYRALINLAKQTKNPEMGLIIILGREMGLRIHEAVRLNRSDVERAFRENILTVKGKGGLIRKVPLNDVAITTLEAAIQNISRGQKIFVPLSQKAHQVIQRVQDFIKNNRHKIIDPLNSRPKGIEITMHSFRHAYAKEQYDSFILQGYSEDAARLKVAQLIGHNRQDVTKIYLAEK</sequence>
<comment type="caution">
    <text evidence="6">The sequence shown here is derived from an EMBL/GenBank/DDBJ whole genome shotgun (WGS) entry which is preliminary data.</text>
</comment>
<dbReference type="GO" id="GO:0003677">
    <property type="term" value="F:DNA binding"/>
    <property type="evidence" value="ECO:0007669"/>
    <property type="project" value="UniProtKB-KW"/>
</dbReference>
<evidence type="ECO:0000256" key="2">
    <source>
        <dbReference type="ARBA" id="ARBA00022908"/>
    </source>
</evidence>
<dbReference type="Proteomes" id="UP000094784">
    <property type="component" value="Unassembled WGS sequence"/>
</dbReference>
<dbReference type="InterPro" id="IPR002104">
    <property type="entry name" value="Integrase_catalytic"/>
</dbReference>
<dbReference type="OrthoDB" id="107900at2"/>
<dbReference type="GO" id="GO:0006310">
    <property type="term" value="P:DNA recombination"/>
    <property type="evidence" value="ECO:0007669"/>
    <property type="project" value="UniProtKB-KW"/>
</dbReference>
<dbReference type="Pfam" id="PF00589">
    <property type="entry name" value="Phage_integrase"/>
    <property type="match status" value="1"/>
</dbReference>
<dbReference type="Gene3D" id="1.10.150.130">
    <property type="match status" value="1"/>
</dbReference>
<evidence type="ECO:0000256" key="3">
    <source>
        <dbReference type="ARBA" id="ARBA00023125"/>
    </source>
</evidence>
<keyword evidence="4" id="KW-0233">DNA recombination</keyword>
<evidence type="ECO:0000313" key="6">
    <source>
        <dbReference type="EMBL" id="ODV53401.1"/>
    </source>
</evidence>
<proteinExistence type="inferred from homology"/>
<gene>
    <name evidence="6" type="ORF">BG258_22490</name>
</gene>
<dbReference type="InterPro" id="IPR010998">
    <property type="entry name" value="Integrase_recombinase_N"/>
</dbReference>
<evidence type="ECO:0000313" key="7">
    <source>
        <dbReference type="Proteomes" id="UP000094784"/>
    </source>
</evidence>
<evidence type="ECO:0000256" key="1">
    <source>
        <dbReference type="ARBA" id="ARBA00008857"/>
    </source>
</evidence>
<reference evidence="6 7" key="1">
    <citation type="submission" date="2016-09" db="EMBL/GenBank/DDBJ databases">
        <title>Draft genome sequence of the soil isolate, Lysinibacillus fusiformis M5, a potential hypoxanthine producer.</title>
        <authorList>
            <person name="Gallegos-Monterrosa R."/>
            <person name="Maroti G."/>
            <person name="Balint B."/>
            <person name="Kovacs A.T."/>
        </authorList>
    </citation>
    <scope>NUCLEOTIDE SEQUENCE [LARGE SCALE GENOMIC DNA]</scope>
    <source>
        <strain evidence="6 7">M5</strain>
    </source>
</reference>
<dbReference type="GO" id="GO:0015074">
    <property type="term" value="P:DNA integration"/>
    <property type="evidence" value="ECO:0007669"/>
    <property type="project" value="UniProtKB-KW"/>
</dbReference>
<dbReference type="PANTHER" id="PTHR30349">
    <property type="entry name" value="PHAGE INTEGRASE-RELATED"/>
    <property type="match status" value="1"/>
</dbReference>
<feature type="domain" description="Tyr recombinase" evidence="5">
    <location>
        <begin position="143"/>
        <end position="327"/>
    </location>
</feature>
<dbReference type="InterPro" id="IPR004107">
    <property type="entry name" value="Integrase_SAM-like_N"/>
</dbReference>
<dbReference type="AlphaFoldDB" id="A0A1E4QYW3"/>
<dbReference type="Pfam" id="PF02899">
    <property type="entry name" value="Phage_int_SAM_1"/>
    <property type="match status" value="1"/>
</dbReference>
<dbReference type="Gene3D" id="1.10.443.10">
    <property type="entry name" value="Intergrase catalytic core"/>
    <property type="match status" value="1"/>
</dbReference>
<dbReference type="PROSITE" id="PS51898">
    <property type="entry name" value="TYR_RECOMBINASE"/>
    <property type="match status" value="1"/>
</dbReference>
<evidence type="ECO:0000259" key="5">
    <source>
        <dbReference type="PROSITE" id="PS51898"/>
    </source>
</evidence>
<accession>A0A1E4QYW3</accession>